<dbReference type="Pfam" id="PF01368">
    <property type="entry name" value="DHH"/>
    <property type="match status" value="1"/>
</dbReference>
<dbReference type="KEGG" id="mfv:Mfer_0906"/>
<dbReference type="InterPro" id="IPR038763">
    <property type="entry name" value="DHH_sf"/>
</dbReference>
<name>E3GZH2_METFV</name>
<feature type="domain" description="DDH" evidence="1">
    <location>
        <begin position="30"/>
        <end position="151"/>
    </location>
</feature>
<dbReference type="GO" id="GO:0003676">
    <property type="term" value="F:nucleic acid binding"/>
    <property type="evidence" value="ECO:0007669"/>
    <property type="project" value="InterPro"/>
</dbReference>
<dbReference type="InterPro" id="IPR051673">
    <property type="entry name" value="SSDNA_exonuclease_RecJ"/>
</dbReference>
<dbReference type="SUPFAM" id="SSF64182">
    <property type="entry name" value="DHH phosphoesterases"/>
    <property type="match status" value="1"/>
</dbReference>
<dbReference type="GO" id="GO:0004527">
    <property type="term" value="F:exonuclease activity"/>
    <property type="evidence" value="ECO:0007669"/>
    <property type="project" value="UniProtKB-KW"/>
</dbReference>
<gene>
    <name evidence="3" type="ordered locus">Mfer_0906</name>
</gene>
<evidence type="ECO:0000259" key="2">
    <source>
        <dbReference type="Pfam" id="PF02272"/>
    </source>
</evidence>
<sequence>MTQKKLQSLLNKADEGFKILKEHLDNENIVRIISHNDSDGLSSAGLVARAISENDGQFHVSIISRLHEEFIKKLAREKYKVFFFCDMGSSEIEILSKNLKGDVIVADHHQITGEINDIEGNGNIVHVNPHLFNIDGTQELSASGTAYLIMKNFEIEHLASMALVGAIGDMQCENGFLGVNKIILDEGLKKGEIKVKEDIRILHKDEYLYRALAFTFYPPLTGITGDFDSAKKFLEKIGINPKARYNELDKEEKEKLKESLCKINPDIYGKIYLDPGFGQLKDLRYFSEILDACGKSKEYGLALSICLKNKNEDIEKATKILKKYNEKIIKGLKWLKRENSKKMKNIQYVYTEDKSIKPIIGTLVSIAMSVGILDDSMPTLGLYKINNHVKVSARTNMSVVEKGVNLGKALKRASDSVGGNGGGHNVAAGAMIPYKEMNNFLNIVDEIVGEQKK</sequence>
<dbReference type="STRING" id="523846.Mfer_0906"/>
<organism evidence="3 4">
    <name type="scientific">Methanothermus fervidus (strain ATCC 43054 / DSM 2088 / JCM 10308 / V24 S)</name>
    <dbReference type="NCBI Taxonomy" id="523846"/>
    <lineage>
        <taxon>Archaea</taxon>
        <taxon>Methanobacteriati</taxon>
        <taxon>Methanobacteriota</taxon>
        <taxon>Methanomada group</taxon>
        <taxon>Methanobacteria</taxon>
        <taxon>Methanobacteriales</taxon>
        <taxon>Methanothermaceae</taxon>
        <taxon>Methanothermus</taxon>
    </lineage>
</organism>
<dbReference type="PANTHER" id="PTHR30255:SF2">
    <property type="entry name" value="SINGLE-STRANDED-DNA-SPECIFIC EXONUCLEASE RECJ"/>
    <property type="match status" value="1"/>
</dbReference>
<evidence type="ECO:0000313" key="3">
    <source>
        <dbReference type="EMBL" id="ADP77704.1"/>
    </source>
</evidence>
<dbReference type="Pfam" id="PF02272">
    <property type="entry name" value="DHHA1"/>
    <property type="match status" value="1"/>
</dbReference>
<feature type="domain" description="DHHA1" evidence="2">
    <location>
        <begin position="377"/>
        <end position="449"/>
    </location>
</feature>
<dbReference type="InterPro" id="IPR003156">
    <property type="entry name" value="DHHA1_dom"/>
</dbReference>
<evidence type="ECO:0000313" key="4">
    <source>
        <dbReference type="Proteomes" id="UP000002315"/>
    </source>
</evidence>
<evidence type="ECO:0000259" key="1">
    <source>
        <dbReference type="Pfam" id="PF01368"/>
    </source>
</evidence>
<dbReference type="Proteomes" id="UP000002315">
    <property type="component" value="Chromosome"/>
</dbReference>
<proteinExistence type="predicted"/>
<dbReference type="PANTHER" id="PTHR30255">
    <property type="entry name" value="SINGLE-STRANDED-DNA-SPECIFIC EXONUCLEASE RECJ"/>
    <property type="match status" value="1"/>
</dbReference>
<reference evidence="3 4" key="1">
    <citation type="journal article" date="2010" name="Stand. Genomic Sci.">
        <title>Complete genome sequence of Methanothermus fervidus type strain (V24S).</title>
        <authorList>
            <person name="Anderson I."/>
            <person name="Djao O.D."/>
            <person name="Misra M."/>
            <person name="Chertkov O."/>
            <person name="Nolan M."/>
            <person name="Lucas S."/>
            <person name="Lapidus A."/>
            <person name="Del Rio T.G."/>
            <person name="Tice H."/>
            <person name="Cheng J.F."/>
            <person name="Tapia R."/>
            <person name="Han C."/>
            <person name="Goodwin L."/>
            <person name="Pitluck S."/>
            <person name="Liolios K."/>
            <person name="Ivanova N."/>
            <person name="Mavromatis K."/>
            <person name="Mikhailova N."/>
            <person name="Pati A."/>
            <person name="Brambilla E."/>
            <person name="Chen A."/>
            <person name="Palaniappan K."/>
            <person name="Land M."/>
            <person name="Hauser L."/>
            <person name="Chang Y.J."/>
            <person name="Jeffries C.D."/>
            <person name="Sikorski J."/>
            <person name="Spring S."/>
            <person name="Rohde M."/>
            <person name="Eichinger K."/>
            <person name="Huber H."/>
            <person name="Wirth R."/>
            <person name="Goker M."/>
            <person name="Detter J.C."/>
            <person name="Woyke T."/>
            <person name="Bristow J."/>
            <person name="Eisen J.A."/>
            <person name="Markowitz V."/>
            <person name="Hugenholtz P."/>
            <person name="Klenk H.P."/>
            <person name="Kyrpides N.C."/>
        </authorList>
    </citation>
    <scope>NUCLEOTIDE SEQUENCE [LARGE SCALE GENOMIC DNA]</scope>
    <source>
        <strain evidence="4">ATCC 43054 / DSM 2088 / JCM 10308 / V24 S</strain>
    </source>
</reference>
<dbReference type="Gene3D" id="3.90.1640.30">
    <property type="match status" value="1"/>
</dbReference>
<dbReference type="AlphaFoldDB" id="E3GZH2"/>
<protein>
    <submittedName>
        <fullName evidence="3">Phosphoesterase RecJ domain protein</fullName>
    </submittedName>
</protein>
<dbReference type="Gene3D" id="3.10.310.30">
    <property type="match status" value="1"/>
</dbReference>
<accession>E3GZH2</accession>
<dbReference type="HOGENOM" id="CLU_042622_0_0_2"/>
<dbReference type="EMBL" id="CP002278">
    <property type="protein sequence ID" value="ADP77704.1"/>
    <property type="molecule type" value="Genomic_DNA"/>
</dbReference>
<keyword evidence="4" id="KW-1185">Reference proteome</keyword>
<dbReference type="OrthoDB" id="36101at2157"/>
<dbReference type="InterPro" id="IPR001667">
    <property type="entry name" value="DDH_dom"/>
</dbReference>